<evidence type="ECO:0000256" key="3">
    <source>
        <dbReference type="ARBA" id="ARBA00022833"/>
    </source>
</evidence>
<dbReference type="PROSITE" id="PS50090">
    <property type="entry name" value="MYB_LIKE"/>
    <property type="match status" value="1"/>
</dbReference>
<keyword evidence="1" id="KW-0479">Metal-binding</keyword>
<accession>A0AAD8N122</accession>
<dbReference type="PANTHER" id="PTHR47863:SF5">
    <property type="entry name" value="HOMEODOMAIN-LIKE PROTEIN WITH RING_FYVE_PHD-TYPE ZINC FINGER DOMAIN-CONTAINING PROTEIN-RELATED"/>
    <property type="match status" value="1"/>
</dbReference>
<dbReference type="Gene3D" id="3.30.40.10">
    <property type="entry name" value="Zinc/RING finger domain, C3HC4 (zinc finger)"/>
    <property type="match status" value="1"/>
</dbReference>
<evidence type="ECO:0000256" key="1">
    <source>
        <dbReference type="ARBA" id="ARBA00022723"/>
    </source>
</evidence>
<feature type="compositionally biased region" description="Low complexity" evidence="4">
    <location>
        <begin position="453"/>
        <end position="463"/>
    </location>
</feature>
<feature type="compositionally biased region" description="Polar residues" evidence="4">
    <location>
        <begin position="426"/>
        <end position="441"/>
    </location>
</feature>
<dbReference type="InterPro" id="IPR001965">
    <property type="entry name" value="Znf_PHD"/>
</dbReference>
<keyword evidence="2" id="KW-0863">Zinc-finger</keyword>
<dbReference type="Gene3D" id="1.10.10.60">
    <property type="entry name" value="Homeodomain-like"/>
    <property type="match status" value="1"/>
</dbReference>
<dbReference type="SUPFAM" id="SSF57903">
    <property type="entry name" value="FYVE/PHD zinc finger"/>
    <property type="match status" value="1"/>
</dbReference>
<keyword evidence="7" id="KW-1185">Reference proteome</keyword>
<dbReference type="EMBL" id="JAUIZM010000003">
    <property type="protein sequence ID" value="KAK1391832.1"/>
    <property type="molecule type" value="Genomic_DNA"/>
</dbReference>
<evidence type="ECO:0000256" key="2">
    <source>
        <dbReference type="ARBA" id="ARBA00022771"/>
    </source>
</evidence>
<evidence type="ECO:0000259" key="5">
    <source>
        <dbReference type="PROSITE" id="PS50090"/>
    </source>
</evidence>
<dbReference type="InterPro" id="IPR009057">
    <property type="entry name" value="Homeodomain-like_sf"/>
</dbReference>
<sequence length="585" mass="65224">MEVMNEEFPIKKFRWMDVCIKCDTGGKLLTCHDNGCPVVVHEDCLGSEAHFDDMANFCCPFCVYKRAVQDFTRAERKAVLAEKTLSKYLDGKGLGAEVVETVNVSGSSDVRNQCVELGKDCHEVTGPEFVMRDKEAEVLVVNEESDVLLKRVGDYGVGSSDVRSQCVELGKDCHDVTGPGCIMGGKGTDVLLVNKESDVLIKRVGDNGVGSSDVHNQCVELEKDCHEVTGLGCIMRDKGADVLVVKKKRDVLLKRVGDNGVLNDGIDRVKVLEKQNELESVVRGRGDECREGKVDQQKDVDMKKKHQSEEKIQNDAVQTETVPEHHQDAGRYEAHKIMKENVDVEAVDENEGRTDEVQNQEQAHKMAEKIVCKESASRVHMEANRKVDDASTCMDTSAITEKVTGAEQPCFNTPRRSYRKRKAVSTEKSSTPQVHIESASQLHMEANSKADDTTTAATSMDTDTISEKVTGPQPPCVNSPRRSSRKTKSVHIVESSTPRKSSKVAKPPTIFTELPIFKEKRKRLAWKVEEEEMLKKGVQKYSKSANKNLPWQKILEEGRVAFDETRTPADLKDKWKNNLSKEPSL</sequence>
<evidence type="ECO:0000313" key="7">
    <source>
        <dbReference type="Proteomes" id="UP001237642"/>
    </source>
</evidence>
<proteinExistence type="predicted"/>
<dbReference type="GO" id="GO:0008270">
    <property type="term" value="F:zinc ion binding"/>
    <property type="evidence" value="ECO:0007669"/>
    <property type="project" value="UniProtKB-KW"/>
</dbReference>
<feature type="region of interest" description="Disordered" evidence="4">
    <location>
        <begin position="410"/>
        <end position="506"/>
    </location>
</feature>
<dbReference type="SUPFAM" id="SSF46689">
    <property type="entry name" value="Homeodomain-like"/>
    <property type="match status" value="1"/>
</dbReference>
<feature type="compositionally biased region" description="Basic and acidic residues" evidence="4">
    <location>
        <begin position="289"/>
        <end position="313"/>
    </location>
</feature>
<reference evidence="6" key="1">
    <citation type="submission" date="2023-02" db="EMBL/GenBank/DDBJ databases">
        <title>Genome of toxic invasive species Heracleum sosnowskyi carries increased number of genes despite the absence of recent whole-genome duplications.</title>
        <authorList>
            <person name="Schelkunov M."/>
            <person name="Shtratnikova V."/>
            <person name="Makarenko M."/>
            <person name="Klepikova A."/>
            <person name="Omelchenko D."/>
            <person name="Novikova G."/>
            <person name="Obukhova E."/>
            <person name="Bogdanov V."/>
            <person name="Penin A."/>
            <person name="Logacheva M."/>
        </authorList>
    </citation>
    <scope>NUCLEOTIDE SEQUENCE</scope>
    <source>
        <strain evidence="6">Hsosn_3</strain>
        <tissue evidence="6">Leaf</tissue>
    </source>
</reference>
<dbReference type="Proteomes" id="UP001237642">
    <property type="component" value="Unassembled WGS sequence"/>
</dbReference>
<dbReference type="CDD" id="cd11660">
    <property type="entry name" value="SANT_TRF"/>
    <property type="match status" value="1"/>
</dbReference>
<gene>
    <name evidence="6" type="ORF">POM88_010888</name>
</gene>
<dbReference type="InterPro" id="IPR013083">
    <property type="entry name" value="Znf_RING/FYVE/PHD"/>
</dbReference>
<reference evidence="6" key="2">
    <citation type="submission" date="2023-05" db="EMBL/GenBank/DDBJ databases">
        <authorList>
            <person name="Schelkunov M.I."/>
        </authorList>
    </citation>
    <scope>NUCLEOTIDE SEQUENCE</scope>
    <source>
        <strain evidence="6">Hsosn_3</strain>
        <tissue evidence="6">Leaf</tissue>
    </source>
</reference>
<dbReference type="PANTHER" id="PTHR47863">
    <property type="entry name" value="RING/FYVE/PHD ZINC FINGER SUPERFAMILY PROTEIN"/>
    <property type="match status" value="1"/>
</dbReference>
<name>A0AAD8N122_9APIA</name>
<protein>
    <recommendedName>
        <fullName evidence="5">Myb-like domain-containing protein</fullName>
    </recommendedName>
</protein>
<dbReference type="InterPro" id="IPR011011">
    <property type="entry name" value="Znf_FYVE_PHD"/>
</dbReference>
<dbReference type="PROSITE" id="PS01359">
    <property type="entry name" value="ZF_PHD_1"/>
    <property type="match status" value="1"/>
</dbReference>
<evidence type="ECO:0000313" key="6">
    <source>
        <dbReference type="EMBL" id="KAK1391832.1"/>
    </source>
</evidence>
<organism evidence="6 7">
    <name type="scientific">Heracleum sosnowskyi</name>
    <dbReference type="NCBI Taxonomy" id="360622"/>
    <lineage>
        <taxon>Eukaryota</taxon>
        <taxon>Viridiplantae</taxon>
        <taxon>Streptophyta</taxon>
        <taxon>Embryophyta</taxon>
        <taxon>Tracheophyta</taxon>
        <taxon>Spermatophyta</taxon>
        <taxon>Magnoliopsida</taxon>
        <taxon>eudicotyledons</taxon>
        <taxon>Gunneridae</taxon>
        <taxon>Pentapetalae</taxon>
        <taxon>asterids</taxon>
        <taxon>campanulids</taxon>
        <taxon>Apiales</taxon>
        <taxon>Apiaceae</taxon>
        <taxon>Apioideae</taxon>
        <taxon>apioid superclade</taxon>
        <taxon>Tordylieae</taxon>
        <taxon>Tordyliinae</taxon>
        <taxon>Heracleum</taxon>
    </lineage>
</organism>
<evidence type="ECO:0000256" key="4">
    <source>
        <dbReference type="SAM" id="MobiDB-lite"/>
    </source>
</evidence>
<dbReference type="AlphaFoldDB" id="A0AAD8N122"/>
<feature type="domain" description="Myb-like" evidence="5">
    <location>
        <begin position="518"/>
        <end position="579"/>
    </location>
</feature>
<feature type="region of interest" description="Disordered" evidence="4">
    <location>
        <begin position="289"/>
        <end position="326"/>
    </location>
</feature>
<dbReference type="InterPro" id="IPR019786">
    <property type="entry name" value="Zinc_finger_PHD-type_CS"/>
</dbReference>
<keyword evidence="3" id="KW-0862">Zinc</keyword>
<comment type="caution">
    <text evidence="6">The sequence shown here is derived from an EMBL/GenBank/DDBJ whole genome shotgun (WGS) entry which is preliminary data.</text>
</comment>
<dbReference type="InterPro" id="IPR001005">
    <property type="entry name" value="SANT/Myb"/>
</dbReference>
<dbReference type="SMART" id="SM00717">
    <property type="entry name" value="SANT"/>
    <property type="match status" value="1"/>
</dbReference>
<dbReference type="SMART" id="SM00249">
    <property type="entry name" value="PHD"/>
    <property type="match status" value="1"/>
</dbReference>